<dbReference type="GO" id="GO:0008270">
    <property type="term" value="F:zinc ion binding"/>
    <property type="evidence" value="ECO:0007669"/>
    <property type="project" value="UniProtKB-KW"/>
</dbReference>
<dbReference type="SMART" id="SM00184">
    <property type="entry name" value="RING"/>
    <property type="match status" value="1"/>
</dbReference>
<reference evidence="3 4" key="1">
    <citation type="journal article" date="2014" name="PLoS Genet.">
        <title>The Genome of Spironucleus salmonicida Highlights a Fish Pathogen Adapted to Fluctuating Environments.</title>
        <authorList>
            <person name="Xu F."/>
            <person name="Jerlstrom-Hultqvist J."/>
            <person name="Einarsson E."/>
            <person name="Astvaldsson A."/>
            <person name="Svard S.G."/>
            <person name="Andersson J.O."/>
        </authorList>
    </citation>
    <scope>NUCLEOTIDE SEQUENCE</scope>
    <source>
        <strain evidence="4">ATCC 50377</strain>
    </source>
</reference>
<dbReference type="InterPro" id="IPR013083">
    <property type="entry name" value="Znf_RING/FYVE/PHD"/>
</dbReference>
<dbReference type="EMBL" id="KI546074">
    <property type="protein sequence ID" value="EST46400.1"/>
    <property type="molecule type" value="Genomic_DNA"/>
</dbReference>
<reference evidence="4" key="2">
    <citation type="submission" date="2020-12" db="EMBL/GenBank/DDBJ databases">
        <title>New Spironucleus salmonicida genome in near-complete chromosomes.</title>
        <authorList>
            <person name="Xu F."/>
            <person name="Kurt Z."/>
            <person name="Jimenez-Gonzalez A."/>
            <person name="Astvaldsson A."/>
            <person name="Andersson J.O."/>
            <person name="Svard S.G."/>
        </authorList>
    </citation>
    <scope>NUCLEOTIDE SEQUENCE</scope>
    <source>
        <strain evidence="4">ATCC 50377</strain>
    </source>
</reference>
<accession>V6LP68</accession>
<dbReference type="Gene3D" id="3.30.40.10">
    <property type="entry name" value="Zinc/RING finger domain, C3HC4 (zinc finger)"/>
    <property type="match status" value="1"/>
</dbReference>
<name>V6LP68_9EUKA</name>
<dbReference type="EMBL" id="AUWU02000004">
    <property type="protein sequence ID" value="KAH0573786.1"/>
    <property type="molecule type" value="Genomic_DNA"/>
</dbReference>
<dbReference type="VEuPathDB" id="GiardiaDB:SS50377_23721"/>
<sequence>MFSIDEICHYISQLPEPLGFGIYENKIVNIQARYKYGNFYVLNQPFLLSSESFAILGNTIIIKEGELQSGNINIQRGDKITLQQVENISMTKIYINDVFIYQCQSQAFNLKGHFIAKIDDSNVLDDVLSCLVSRSFNKNFIQSWEKITPEIINSAIQQSSTLPYLFSILQCLTMSPLPATDKLLTYVFQHTSSKTLEKYHKVQVHLAFTFFCLLEEEEVSQLIDYIFYLAKTTAHVQSGVTAQIWRGLIRYARLNNNTNFMTQISLLLTSHVIPESEGRQEIYEFDNKMRRILYSHYLNQYVRAYDSAQFEEDIRFLLQKFSNLTNQIIILGANTFYNQGFFKELVMNINNIDLLLQPDLHKLTSFYPLLSLLHSGVPDIRDKLISIEIIPGSLIFYFILINCYYEEDVDLQIINQAFELSRKCKFSLLFCLQHFKQHTQQQQSAIIYRVIKGKFSDLEYHFQFLLKYEKLLPEGSIDLSSGCYFESQFDQLVLNNKHIITYEQIFQSDVDNLLIQLGKKQQPAKIQEQQIQLDDDLQNGICCPICFESNEMVKFGCNHDICFKCFRKVKECPMCRQKLVKIVWDEQIIEDEGIEESQDEIPFDM</sequence>
<evidence type="ECO:0000313" key="4">
    <source>
        <dbReference type="EMBL" id="KAH0573786.1"/>
    </source>
</evidence>
<evidence type="ECO:0000259" key="2">
    <source>
        <dbReference type="PROSITE" id="PS50089"/>
    </source>
</evidence>
<keyword evidence="1" id="KW-0479">Metal-binding</keyword>
<dbReference type="PROSITE" id="PS50089">
    <property type="entry name" value="ZF_RING_2"/>
    <property type="match status" value="1"/>
</dbReference>
<dbReference type="Proteomes" id="UP000018208">
    <property type="component" value="Unassembled WGS sequence"/>
</dbReference>
<evidence type="ECO:0000256" key="1">
    <source>
        <dbReference type="PROSITE-ProRule" id="PRU00175"/>
    </source>
</evidence>
<evidence type="ECO:0000313" key="3">
    <source>
        <dbReference type="EMBL" id="EST46400.1"/>
    </source>
</evidence>
<feature type="domain" description="RING-type" evidence="2">
    <location>
        <begin position="543"/>
        <end position="576"/>
    </location>
</feature>
<gene>
    <name evidence="3" type="ORF">SS50377_13484</name>
    <name evidence="4" type="ORF">SS50377_23721</name>
</gene>
<evidence type="ECO:0000313" key="5">
    <source>
        <dbReference type="Proteomes" id="UP000018208"/>
    </source>
</evidence>
<keyword evidence="1" id="KW-0863">Zinc-finger</keyword>
<keyword evidence="5" id="KW-1185">Reference proteome</keyword>
<dbReference type="SUPFAM" id="SSF57850">
    <property type="entry name" value="RING/U-box"/>
    <property type="match status" value="1"/>
</dbReference>
<dbReference type="InterPro" id="IPR001841">
    <property type="entry name" value="Znf_RING"/>
</dbReference>
<organism evidence="3">
    <name type="scientific">Spironucleus salmonicida</name>
    <dbReference type="NCBI Taxonomy" id="348837"/>
    <lineage>
        <taxon>Eukaryota</taxon>
        <taxon>Metamonada</taxon>
        <taxon>Diplomonadida</taxon>
        <taxon>Hexamitidae</taxon>
        <taxon>Hexamitinae</taxon>
        <taxon>Spironucleus</taxon>
    </lineage>
</organism>
<proteinExistence type="predicted"/>
<keyword evidence="1" id="KW-0862">Zinc</keyword>
<dbReference type="OrthoDB" id="3045089at2759"/>
<protein>
    <recommendedName>
        <fullName evidence="2">RING-type domain-containing protein</fullName>
    </recommendedName>
</protein>
<dbReference type="AlphaFoldDB" id="V6LP68"/>